<dbReference type="PANTHER" id="PTHR15502:SF7">
    <property type="entry name" value="CALCINEURIN-BINDING PROTEIN CABIN-1"/>
    <property type="match status" value="1"/>
</dbReference>
<feature type="compositionally biased region" description="Polar residues" evidence="6">
    <location>
        <begin position="438"/>
        <end position="454"/>
    </location>
</feature>
<dbReference type="GO" id="GO:0031491">
    <property type="term" value="F:nucleosome binding"/>
    <property type="evidence" value="ECO:0007669"/>
    <property type="project" value="TreeGrafter"/>
</dbReference>
<comment type="function">
    <text evidence="1">Has a role in a nucleosome assembly pathway that is required for the integrity of heterochromatin and proper chromosome segregation.</text>
</comment>
<evidence type="ECO:0000256" key="4">
    <source>
        <dbReference type="ARBA" id="ARBA00014848"/>
    </source>
</evidence>
<sequence length="2026" mass="227106">MSAFAALNLEPDEATEEEVDDTKEIQIEEALKLYQNALKLHSQGPQYYEQAKEAYELLFKSEIFKYPEAISVYKRSQQDDLDIEDLDAVEEAAADSVLDSSDTASSALPQTIYLSYKNHGQFLLDTLKHSMQAASKSGNLVDKTLNDVSNPASSAIRDFADALERDESDIELWRKSARIGDALHSNRLARFCLESVMDGDGGDAADERFDQPGLEQAFAVEDLRELLRILDDKLSLSQVPLKRPRKALFELLRRRADPFPYLPNRLDNLEIAATPRSTLGIPPTRHTITPTTKTWSSTGKAILEVLMEEKRGDAQFLAGSAIGIALPGDGELVDGTSPALPIIQRKDLSPNEPESKEIKDLEMSNTETHHVNTDATDTCGSPKASVAEVANENEDHAAAQLTNDEDVLPDNPPRISTAAAEEEEVNKSQPASPDIETRTSAVSRKRSSASINNEEPQDGGRTKSRRLRARESNAETLVQPEEVEVDLSKYYEDRLEHFVHADQWMFGTVNALLSKVGVEDLGTIDELHSTARPQRTPGAYDYASQVYLAESALFQNFRETLGSWSDEKAQATTQSDTLSIQQNEMARTSGFKIFSDHSRQRGGTVGQAAPLPDDEGLSTFLQSINDGWLCRHEVAFRFLDYHLKPRDYDDSTTYTRYTSGSIYATQPWSAVMKEAILQLIAEDDEFIYKNLKESILSLERSMLTQGFKGAEVFTSEYLTSMELVQSIYELHLDVYASMNGPSTDIDRDPKILQHDRLSRWSSLSRAFINHHLDLCDDDNVQTIAALRHMWSCVFHSSLTEDASRDYVFGCLEDLKRVLTSLGNPIIMLANSSTMPEISVAAADQEISRLKSMDFFSKIFSSESDNPVDLIEAIEPILEPSSIEYIHASPTTSATEERSESAEQLKGNLVSSHIQDMVAFLDRGDATLRLFLWQKLRAAYESIDYPTKVVSCYLRSIEVIVKELLGSTSSEGSSDHRQLTLLKWLRTIDTLLSKVLPKVMDDPEAAFECFDMNHLQASMSAVARVSRLLHCFSVLEDSIGVGQTPPPARPVALAKSFDQFKERLRSMQVKGWVLQYTLLREGINQNKELFDTPFDDRINFLRSVHNALGLRKICKYSNKVLLQLMKTELLTLPTEDNYEADVAQVLYDLYALRFTQLLDPPVDHGCTAKRLDSNTAATIIDFILTQANRMNIKDLAKSELKSTISAVQMAIEWTKSPMQTFNKRVISSSLKSPINPTHLFRAVQGVGEVSIVPLQTESAKIVNKGWLFLLGMIALAKFRLQSQKRVTTIPTDNLDLAATFLRQDLEYGTENWESWYRLAQVYDLKLEEDIAWSADKLNNNRAVLVTLQRKAIHAYSMAVAAAIRTANLSSSETRMTLSELYTDFGFRIYASTREPLSMEAFSLDEFSRHFSSGESQQMYKAKPFQEMSTYSAWNFASFLFRQAMVDRPEHWLNHYMLSKCLWKMFTHGDEKKENHAPVEVDDILDSLADAIDALPKKKDSRSEPILEPHYRLVSMVHKLVHRGNLTPQEGYERLSYTPWARKVSPPDGIDSWKPYILEVLKNIGNADKSNWHHRIVARAAHILYDGAKDNAAAAAAKAELSHQIFTKTMTLQVWRPEHERAGRHFVYTTRYVYFFVKLLDQLDDRANLDMLLRRVRRKATDYVNHTKLWEDICVTYIKLFRRVAKIPEGHEEVVFKPVTLDEFLSYSTRLDGLCQNPSPELTALMDLLRDAVELKRLNSTLMKPAIFEDLIADTYAVMYQSNMSKLVEQATEEESRERMKVDHLLMASDRGESTPGPSNTAPQGTTTGPKPRTKGVSKKELQRKVDAIVAKSIASRPAVKPARLVDDEPQPPPSTMIEVAVPAPSAAMISSEETKDEAKEITSKEEPVSVVQSSAPGSMHDSADDESELSEIDEEKESDGLEPEPEAEAEAEVEAGPGHGHHHQHDEPELAAKVATTTLATSPSSAPQPTFPNLLIRRVLSPKPEPSEMSTNVSVDDGGDVDSAPAPSVLDSKSERTEAVPTDGEKE</sequence>
<dbReference type="GO" id="GO:0006325">
    <property type="term" value="P:chromatin organization"/>
    <property type="evidence" value="ECO:0007669"/>
    <property type="project" value="InterPro"/>
</dbReference>
<feature type="compositionally biased region" description="Basic and acidic residues" evidence="6">
    <location>
        <begin position="2011"/>
        <end position="2026"/>
    </location>
</feature>
<dbReference type="GO" id="GO:0005634">
    <property type="term" value="C:nucleus"/>
    <property type="evidence" value="ECO:0007669"/>
    <property type="project" value="UniProtKB-SubCell"/>
</dbReference>
<dbReference type="STRING" id="1447883.A0A2B7XAD9"/>
<comment type="caution">
    <text evidence="7">The sequence shown here is derived from an EMBL/GenBank/DDBJ whole genome shotgun (WGS) entry which is preliminary data.</text>
</comment>
<comment type="subcellular location">
    <subcellularLocation>
        <location evidence="2">Nucleus</location>
    </subcellularLocation>
</comment>
<evidence type="ECO:0000256" key="5">
    <source>
        <dbReference type="ARBA" id="ARBA00023242"/>
    </source>
</evidence>
<keyword evidence="8" id="KW-1185">Reference proteome</keyword>
<feature type="compositionally biased region" description="Acidic residues" evidence="6">
    <location>
        <begin position="10"/>
        <end position="20"/>
    </location>
</feature>
<dbReference type="Proteomes" id="UP000224634">
    <property type="component" value="Unassembled WGS sequence"/>
</dbReference>
<keyword evidence="5" id="KW-0539">Nucleus</keyword>
<feature type="region of interest" description="Disordered" evidence="6">
    <location>
        <begin position="1"/>
        <end position="20"/>
    </location>
</feature>
<name>A0A2B7XAD9_POLH7</name>
<accession>A0A2B7XAD9</accession>
<evidence type="ECO:0000256" key="1">
    <source>
        <dbReference type="ARBA" id="ARBA00002687"/>
    </source>
</evidence>
<comment type="similarity">
    <text evidence="3">Belongs to the HIR3 family.</text>
</comment>
<feature type="region of interest" description="Disordered" evidence="6">
    <location>
        <begin position="399"/>
        <end position="475"/>
    </location>
</feature>
<dbReference type="InterPro" id="IPR033053">
    <property type="entry name" value="Hir3/CABIN1"/>
</dbReference>
<evidence type="ECO:0000256" key="6">
    <source>
        <dbReference type="SAM" id="MobiDB-lite"/>
    </source>
</evidence>
<gene>
    <name evidence="7" type="ORF">AJ80_08234</name>
</gene>
<evidence type="ECO:0000256" key="2">
    <source>
        <dbReference type="ARBA" id="ARBA00004123"/>
    </source>
</evidence>
<evidence type="ECO:0000256" key="3">
    <source>
        <dbReference type="ARBA" id="ARBA00007335"/>
    </source>
</evidence>
<evidence type="ECO:0000313" key="8">
    <source>
        <dbReference type="Proteomes" id="UP000224634"/>
    </source>
</evidence>
<feature type="compositionally biased region" description="Basic and acidic residues" evidence="6">
    <location>
        <begin position="1871"/>
        <end position="1886"/>
    </location>
</feature>
<dbReference type="EMBL" id="PDNA01000182">
    <property type="protein sequence ID" value="PGH06066.1"/>
    <property type="molecule type" value="Genomic_DNA"/>
</dbReference>
<protein>
    <recommendedName>
        <fullName evidence="4">Histone transcription regulator 3 homolog</fullName>
    </recommendedName>
</protein>
<organism evidence="7 8">
    <name type="scientific">Polytolypa hystricis (strain UAMH7299)</name>
    <dbReference type="NCBI Taxonomy" id="1447883"/>
    <lineage>
        <taxon>Eukaryota</taxon>
        <taxon>Fungi</taxon>
        <taxon>Dikarya</taxon>
        <taxon>Ascomycota</taxon>
        <taxon>Pezizomycotina</taxon>
        <taxon>Eurotiomycetes</taxon>
        <taxon>Eurotiomycetidae</taxon>
        <taxon>Onygenales</taxon>
        <taxon>Onygenales incertae sedis</taxon>
        <taxon>Polytolypa</taxon>
    </lineage>
</organism>
<feature type="compositionally biased region" description="Acidic residues" evidence="6">
    <location>
        <begin position="1902"/>
        <end position="1932"/>
    </location>
</feature>
<dbReference type="PANTHER" id="PTHR15502">
    <property type="entry name" value="CALCINEURIN-BINDING PROTEIN CABIN 1-RELATED"/>
    <property type="match status" value="1"/>
</dbReference>
<dbReference type="OrthoDB" id="77564at2759"/>
<feature type="region of interest" description="Disordered" evidence="6">
    <location>
        <begin position="1837"/>
        <end position="2026"/>
    </location>
</feature>
<proteinExistence type="inferred from homology"/>
<dbReference type="GO" id="GO:0000417">
    <property type="term" value="C:HIR complex"/>
    <property type="evidence" value="ECO:0007669"/>
    <property type="project" value="TreeGrafter"/>
</dbReference>
<reference evidence="7 8" key="1">
    <citation type="submission" date="2017-10" db="EMBL/GenBank/DDBJ databases">
        <title>Comparative genomics in systemic dimorphic fungi from Ajellomycetaceae.</title>
        <authorList>
            <person name="Munoz J.F."/>
            <person name="Mcewen J.G."/>
            <person name="Clay O.K."/>
            <person name="Cuomo C.A."/>
        </authorList>
    </citation>
    <scope>NUCLEOTIDE SEQUENCE [LARGE SCALE GENOMIC DNA]</scope>
    <source>
        <strain evidence="7 8">UAMH7299</strain>
    </source>
</reference>
<evidence type="ECO:0000313" key="7">
    <source>
        <dbReference type="EMBL" id="PGH06066.1"/>
    </source>
</evidence>
<feature type="region of interest" description="Disordered" evidence="6">
    <location>
        <begin position="1787"/>
        <end position="1821"/>
    </location>
</feature>
<feature type="compositionally biased region" description="Low complexity" evidence="6">
    <location>
        <begin position="1950"/>
        <end position="1967"/>
    </location>
</feature>